<organism evidence="9 10">
    <name type="scientific">Miscanthus lutarioriparius</name>
    <dbReference type="NCBI Taxonomy" id="422564"/>
    <lineage>
        <taxon>Eukaryota</taxon>
        <taxon>Viridiplantae</taxon>
        <taxon>Streptophyta</taxon>
        <taxon>Embryophyta</taxon>
        <taxon>Tracheophyta</taxon>
        <taxon>Spermatophyta</taxon>
        <taxon>Magnoliopsida</taxon>
        <taxon>Liliopsida</taxon>
        <taxon>Poales</taxon>
        <taxon>Poaceae</taxon>
        <taxon>PACMAD clade</taxon>
        <taxon>Panicoideae</taxon>
        <taxon>Andropogonodae</taxon>
        <taxon>Andropogoneae</taxon>
        <taxon>Saccharinae</taxon>
        <taxon>Miscanthus</taxon>
    </lineage>
</organism>
<dbReference type="PROSITE" id="PS50089">
    <property type="entry name" value="ZF_RING_2"/>
    <property type="match status" value="1"/>
</dbReference>
<feature type="region of interest" description="Disordered" evidence="5">
    <location>
        <begin position="135"/>
        <end position="155"/>
    </location>
</feature>
<evidence type="ECO:0000259" key="8">
    <source>
        <dbReference type="PROSITE" id="PS51292"/>
    </source>
</evidence>
<comment type="caution">
    <text evidence="9">The sequence shown here is derived from an EMBL/GenBank/DDBJ whole genome shotgun (WGS) entry which is preliminary data.</text>
</comment>
<feature type="compositionally biased region" description="Basic and acidic residues" evidence="5">
    <location>
        <begin position="52"/>
        <end position="70"/>
    </location>
</feature>
<protein>
    <recommendedName>
        <fullName evidence="11">RING-CH-type domain-containing protein</fullName>
    </recommendedName>
</protein>
<keyword evidence="1" id="KW-0479">Metal-binding</keyword>
<dbReference type="SMART" id="SM00744">
    <property type="entry name" value="RINGv"/>
    <property type="match status" value="1"/>
</dbReference>
<dbReference type="PROSITE" id="PS51292">
    <property type="entry name" value="ZF_RING_CH"/>
    <property type="match status" value="1"/>
</dbReference>
<feature type="region of interest" description="Disordered" evidence="5">
    <location>
        <begin position="1"/>
        <end position="82"/>
    </location>
</feature>
<evidence type="ECO:0000256" key="3">
    <source>
        <dbReference type="ARBA" id="ARBA00022833"/>
    </source>
</evidence>
<dbReference type="Gene3D" id="3.30.40.10">
    <property type="entry name" value="Zinc/RING finger domain, C3HC4 (zinc finger)"/>
    <property type="match status" value="1"/>
</dbReference>
<reference evidence="9" key="1">
    <citation type="submission" date="2020-10" db="EMBL/GenBank/DDBJ databases">
        <authorList>
            <person name="Han B."/>
            <person name="Lu T."/>
            <person name="Zhao Q."/>
            <person name="Huang X."/>
            <person name="Zhao Y."/>
        </authorList>
    </citation>
    <scope>NUCLEOTIDE SEQUENCE</scope>
</reference>
<evidence type="ECO:0000256" key="6">
    <source>
        <dbReference type="SAM" id="Phobius"/>
    </source>
</evidence>
<feature type="transmembrane region" description="Helical" evidence="6">
    <location>
        <begin position="292"/>
        <end position="319"/>
    </location>
</feature>
<gene>
    <name evidence="9" type="ORF">NCGR_LOCUS25288</name>
</gene>
<evidence type="ECO:0008006" key="11">
    <source>
        <dbReference type="Google" id="ProtNLM"/>
    </source>
</evidence>
<dbReference type="Proteomes" id="UP000604825">
    <property type="component" value="Unassembled WGS sequence"/>
</dbReference>
<evidence type="ECO:0000256" key="1">
    <source>
        <dbReference type="ARBA" id="ARBA00022723"/>
    </source>
</evidence>
<feature type="transmembrane region" description="Helical" evidence="6">
    <location>
        <begin position="358"/>
        <end position="383"/>
    </location>
</feature>
<dbReference type="InterPro" id="IPR013083">
    <property type="entry name" value="Znf_RING/FYVE/PHD"/>
</dbReference>
<evidence type="ECO:0000313" key="10">
    <source>
        <dbReference type="Proteomes" id="UP000604825"/>
    </source>
</evidence>
<dbReference type="PANTHER" id="PTHR46347:SF4">
    <property type="entry name" value="RING_FYVE_PHD ZINC FINGER SUPERFAMILY PROTEIN"/>
    <property type="match status" value="1"/>
</dbReference>
<keyword evidence="10" id="KW-1185">Reference proteome</keyword>
<keyword evidence="2 4" id="KW-0863">Zinc-finger</keyword>
<keyword evidence="3" id="KW-0862">Zinc</keyword>
<feature type="domain" description="RING-CH-type" evidence="8">
    <location>
        <begin position="164"/>
        <end position="229"/>
    </location>
</feature>
<accession>A0A811PBL9</accession>
<dbReference type="OrthoDB" id="264354at2759"/>
<dbReference type="InterPro" id="IPR011016">
    <property type="entry name" value="Znf_RING-CH"/>
</dbReference>
<dbReference type="GO" id="GO:0008270">
    <property type="term" value="F:zinc ion binding"/>
    <property type="evidence" value="ECO:0007669"/>
    <property type="project" value="UniProtKB-KW"/>
</dbReference>
<evidence type="ECO:0000313" key="9">
    <source>
        <dbReference type="EMBL" id="CAD6237885.1"/>
    </source>
</evidence>
<feature type="compositionally biased region" description="Low complexity" evidence="5">
    <location>
        <begin position="7"/>
        <end position="19"/>
    </location>
</feature>
<dbReference type="CDD" id="cd16495">
    <property type="entry name" value="RING_CH-C4HC3_MARCH"/>
    <property type="match status" value="1"/>
</dbReference>
<dbReference type="Pfam" id="PF12906">
    <property type="entry name" value="RINGv"/>
    <property type="match status" value="1"/>
</dbReference>
<keyword evidence="6" id="KW-0472">Membrane</keyword>
<evidence type="ECO:0000256" key="5">
    <source>
        <dbReference type="SAM" id="MobiDB-lite"/>
    </source>
</evidence>
<feature type="compositionally biased region" description="Basic residues" evidence="5">
    <location>
        <begin position="20"/>
        <end position="33"/>
    </location>
</feature>
<dbReference type="AlphaFoldDB" id="A0A811PBL9"/>
<dbReference type="EMBL" id="CAJGYO010000006">
    <property type="protein sequence ID" value="CAD6237885.1"/>
    <property type="molecule type" value="Genomic_DNA"/>
</dbReference>
<evidence type="ECO:0000256" key="2">
    <source>
        <dbReference type="ARBA" id="ARBA00022771"/>
    </source>
</evidence>
<dbReference type="InterPro" id="IPR001841">
    <property type="entry name" value="Znf_RING"/>
</dbReference>
<keyword evidence="6" id="KW-1133">Transmembrane helix</keyword>
<name>A0A811PBL9_9POAL</name>
<keyword evidence="6" id="KW-0812">Transmembrane</keyword>
<proteinExistence type="predicted"/>
<evidence type="ECO:0000259" key="7">
    <source>
        <dbReference type="PROSITE" id="PS50089"/>
    </source>
</evidence>
<sequence length="417" mass="45453">MAPQMRPSSSGPLSPPALASKKKMVAGRRKKMLRERETSTYAASGGSCGHGEIAERRDPGEGTECDLHAGEDEDAAGAGAREPELLLGAPQQGPELGAVQQRVGHHKPAPPLAHPAMLEPQRVHRDADGDLPHAVTAPLLAHPPSPAEPSPATVGSPEITDEEIDAASAACCRICLESDSEPGDELISPCMCKGTQQFVHRSCLDHWRSVKEGTAFSHCTTCKAQFHLLVELLEDDMCLRMKFWLFVSRDVFLIFLAIQAVIVAIAGVAFLSDKDGKFQKQFFKLNMSCITIASAIFFFLDIDGVVVFFALVGLFGLLLHCFSCDYRDDDPACLPEPSYGCLDCETSRSGDDDDCVCVVIMVVVLVFALLGIFYGFIAATMAFQKIMQRHYHILKKKELTKARTSNLLSALHPFKFC</sequence>
<dbReference type="SUPFAM" id="SSF57850">
    <property type="entry name" value="RING/U-box"/>
    <property type="match status" value="1"/>
</dbReference>
<feature type="transmembrane region" description="Helical" evidence="6">
    <location>
        <begin position="251"/>
        <end position="271"/>
    </location>
</feature>
<feature type="domain" description="RING-type" evidence="7">
    <location>
        <begin position="172"/>
        <end position="223"/>
    </location>
</feature>
<dbReference type="PANTHER" id="PTHR46347">
    <property type="entry name" value="RING/FYVE/PHD ZINC FINGER SUPERFAMILY PROTEIN"/>
    <property type="match status" value="1"/>
</dbReference>
<evidence type="ECO:0000256" key="4">
    <source>
        <dbReference type="PROSITE-ProRule" id="PRU00175"/>
    </source>
</evidence>